<dbReference type="KEGG" id="cpro:CPRO_03920"/>
<evidence type="ECO:0000313" key="2">
    <source>
        <dbReference type="EMBL" id="AMJ40001.1"/>
    </source>
</evidence>
<reference evidence="3" key="4">
    <citation type="submission" date="2016-11" db="EMBL/GenBank/DDBJ databases">
        <authorList>
            <person name="Varghese N."/>
            <person name="Submissions S."/>
        </authorList>
    </citation>
    <scope>NUCLEOTIDE SEQUENCE</scope>
    <source>
        <strain evidence="3">DSM 1682</strain>
    </source>
</reference>
<evidence type="ECO:0000313" key="5">
    <source>
        <dbReference type="Proteomes" id="UP000184204"/>
    </source>
</evidence>
<dbReference type="Pfam" id="PF09918">
    <property type="entry name" value="DUF2148"/>
    <property type="match status" value="1"/>
</dbReference>
<organism evidence="3 5">
    <name type="scientific">Anaerotignum propionicum DSM 1682</name>
    <dbReference type="NCBI Taxonomy" id="991789"/>
    <lineage>
        <taxon>Bacteria</taxon>
        <taxon>Bacillati</taxon>
        <taxon>Bacillota</taxon>
        <taxon>Clostridia</taxon>
        <taxon>Lachnospirales</taxon>
        <taxon>Anaerotignaceae</taxon>
        <taxon>Anaerotignum</taxon>
    </lineage>
</organism>
<reference evidence="2 4" key="1">
    <citation type="journal article" date="2016" name="Genome Announc.">
        <title>Complete Genome Sequence of the Amino Acid-Fermenting Clostridium propionicum X2 (DSM 1682).</title>
        <authorList>
            <person name="Poehlein A."/>
            <person name="Schlien K."/>
            <person name="Chowdhury N.P."/>
            <person name="Gottschalk G."/>
            <person name="Buckel W."/>
            <person name="Daniel R."/>
        </authorList>
    </citation>
    <scope>NUCLEOTIDE SEQUENCE [LARGE SCALE GENOMIC DNA]</scope>
    <source>
        <strain evidence="2 4">X2</strain>
    </source>
</reference>
<feature type="domain" description="DUF2148" evidence="1">
    <location>
        <begin position="108"/>
        <end position="175"/>
    </location>
</feature>
<dbReference type="RefSeq" id="WP_066047243.1">
    <property type="nucleotide sequence ID" value="NZ_CP014223.1"/>
</dbReference>
<accession>A0A120MK30</accession>
<reference evidence="4" key="2">
    <citation type="submission" date="2016-01" db="EMBL/GenBank/DDBJ databases">
        <authorList>
            <person name="Poehlein A."/>
            <person name="Schlien K."/>
            <person name="Gottschalk G."/>
            <person name="Buckel W."/>
            <person name="Daniel R."/>
        </authorList>
    </citation>
    <scope>NUCLEOTIDE SEQUENCE [LARGE SCALE GENOMIC DNA]</scope>
    <source>
        <strain evidence="4">X2</strain>
    </source>
</reference>
<reference evidence="5" key="3">
    <citation type="submission" date="2016-11" db="EMBL/GenBank/DDBJ databases">
        <authorList>
            <person name="Jaros S."/>
            <person name="Januszkiewicz K."/>
            <person name="Wedrychowicz H."/>
        </authorList>
    </citation>
    <scope>NUCLEOTIDE SEQUENCE [LARGE SCALE GENOMIC DNA]</scope>
    <source>
        <strain evidence="5">DSM 1682</strain>
    </source>
</reference>
<name>A0A120MK30_ANAPI</name>
<dbReference type="InterPro" id="IPR019224">
    <property type="entry name" value="DUF2148"/>
</dbReference>
<dbReference type="EMBL" id="FQUA01000007">
    <property type="protein sequence ID" value="SHE78338.1"/>
    <property type="molecule type" value="Genomic_DNA"/>
</dbReference>
<dbReference type="Proteomes" id="UP000068026">
    <property type="component" value="Chromosome"/>
</dbReference>
<evidence type="ECO:0000313" key="3">
    <source>
        <dbReference type="EMBL" id="SHE78338.1"/>
    </source>
</evidence>
<dbReference type="AlphaFoldDB" id="A0A120MK30"/>
<protein>
    <submittedName>
        <fullName evidence="3">Uncharacterized protein, contains ferredoxin domain</fullName>
    </submittedName>
</protein>
<gene>
    <name evidence="2" type="ORF">CPRO_03920</name>
    <name evidence="3" type="ORF">SAMN02745151_01775</name>
</gene>
<dbReference type="PANTHER" id="PTHR40101">
    <property type="entry name" value="CONSERVED PROTEIN"/>
    <property type="match status" value="1"/>
</dbReference>
<dbReference type="OrthoDB" id="5505478at2"/>
<keyword evidence="4" id="KW-1185">Reference proteome</keyword>
<proteinExistence type="predicted"/>
<evidence type="ECO:0000259" key="1">
    <source>
        <dbReference type="Pfam" id="PF09918"/>
    </source>
</evidence>
<dbReference type="PANTHER" id="PTHR40101:SF1">
    <property type="entry name" value="4FE-4S DOMAIN-CONTAINING PROTEIN"/>
    <property type="match status" value="1"/>
</dbReference>
<evidence type="ECO:0000313" key="4">
    <source>
        <dbReference type="Proteomes" id="UP000068026"/>
    </source>
</evidence>
<dbReference type="Proteomes" id="UP000184204">
    <property type="component" value="Unassembled WGS sequence"/>
</dbReference>
<dbReference type="EMBL" id="CP014223">
    <property type="protein sequence ID" value="AMJ40001.1"/>
    <property type="molecule type" value="Genomic_DNA"/>
</dbReference>
<sequence>MKYSGEKLQLRAIETVASLMIAAAKTAPKGCGRDSMESLIIDGTDKDALAAEMRKIGEETRQPFYIRDAENVELSACVVLFGAQETYRGLPYCNYCGAGDCFGANKSGAHCAFAVGDLGIAMGSAVSVAAAHHIDNRIMFSAGKAALSLGLFSEKVFLGYGVPLSVSEKSPYYDRPAVAPASSAAAPGCNAK</sequence>